<sequence length="256" mass="27432">MAHSPLHDMLLAGGEEAGTNAAMVQELERSGVLTTPACSAAFRAVDRRHFWVEGGRLAYTDAPLRHGRLHQSAPHIYARALEALMPLAPGQSFLNVGSGTGYFSSVVHELTGDASINDGIELWPEPIAHARERCRMIGKRSIEFTQGSAYQLDPNMSMRYDRALPDELAALLALAAGSGERPARPEAPRAGTRWRRGLAGALRGGRTACAGALRTTGRCFVAFPSRCGLRRGCCAAVQGVRQLRDLLARCVAAVCG</sequence>
<dbReference type="Gene3D" id="3.40.50.150">
    <property type="entry name" value="Vaccinia Virus protein VP39"/>
    <property type="match status" value="1"/>
</dbReference>
<evidence type="ECO:0000313" key="2">
    <source>
        <dbReference type="EMBL" id="CAK0895460.1"/>
    </source>
</evidence>
<accession>A0ABN9X7S0</accession>
<comment type="caution">
    <text evidence="2">The sequence shown here is derived from an EMBL/GenBank/DDBJ whole genome shotgun (WGS) entry which is preliminary data.</text>
</comment>
<reference evidence="2" key="1">
    <citation type="submission" date="2023-10" db="EMBL/GenBank/DDBJ databases">
        <authorList>
            <person name="Chen Y."/>
            <person name="Shah S."/>
            <person name="Dougan E. K."/>
            <person name="Thang M."/>
            <person name="Chan C."/>
        </authorList>
    </citation>
    <scope>NUCLEOTIDE SEQUENCE [LARGE SCALE GENOMIC DNA]</scope>
</reference>
<dbReference type="Pfam" id="PF01135">
    <property type="entry name" value="PCMT"/>
    <property type="match status" value="1"/>
</dbReference>
<organism evidence="2 3">
    <name type="scientific">Prorocentrum cordatum</name>
    <dbReference type="NCBI Taxonomy" id="2364126"/>
    <lineage>
        <taxon>Eukaryota</taxon>
        <taxon>Sar</taxon>
        <taxon>Alveolata</taxon>
        <taxon>Dinophyceae</taxon>
        <taxon>Prorocentrales</taxon>
        <taxon>Prorocentraceae</taxon>
        <taxon>Prorocentrum</taxon>
    </lineage>
</organism>
<evidence type="ECO:0000256" key="1">
    <source>
        <dbReference type="ARBA" id="ARBA00005369"/>
    </source>
</evidence>
<dbReference type="SUPFAM" id="SSF53335">
    <property type="entry name" value="S-adenosyl-L-methionine-dependent methyltransferases"/>
    <property type="match status" value="1"/>
</dbReference>
<dbReference type="EMBL" id="CAUYUJ010020044">
    <property type="protein sequence ID" value="CAK0895460.1"/>
    <property type="molecule type" value="Genomic_DNA"/>
</dbReference>
<comment type="similarity">
    <text evidence="1">Belongs to the methyltransferase superfamily. L-isoaspartyl/D-aspartyl protein methyltransferase family.</text>
</comment>
<dbReference type="PANTHER" id="PTHR11579:SF9">
    <property type="entry name" value="PROTEIN-L-ISOASPARTATE O-METHYLTRANSFERASE"/>
    <property type="match status" value="1"/>
</dbReference>
<dbReference type="Proteomes" id="UP001189429">
    <property type="component" value="Unassembled WGS sequence"/>
</dbReference>
<proteinExistence type="inferred from homology"/>
<dbReference type="InterPro" id="IPR000682">
    <property type="entry name" value="PCMT"/>
</dbReference>
<name>A0ABN9X7S0_9DINO</name>
<protein>
    <recommendedName>
        <fullName evidence="4">Protein-L-isoaspartate O-methyltransferase</fullName>
    </recommendedName>
</protein>
<dbReference type="PANTHER" id="PTHR11579">
    <property type="entry name" value="PROTEIN-L-ISOASPARTATE O-METHYLTRANSFERASE"/>
    <property type="match status" value="1"/>
</dbReference>
<evidence type="ECO:0000313" key="3">
    <source>
        <dbReference type="Proteomes" id="UP001189429"/>
    </source>
</evidence>
<evidence type="ECO:0008006" key="4">
    <source>
        <dbReference type="Google" id="ProtNLM"/>
    </source>
</evidence>
<gene>
    <name evidence="2" type="ORF">PCOR1329_LOCUS74199</name>
</gene>
<keyword evidence="3" id="KW-1185">Reference proteome</keyword>
<dbReference type="InterPro" id="IPR029063">
    <property type="entry name" value="SAM-dependent_MTases_sf"/>
</dbReference>